<gene>
    <name evidence="1" type="ORF">ACFYTF_15985</name>
</gene>
<organism evidence="1 2">
    <name type="scientific">Nocardia thailandica</name>
    <dbReference type="NCBI Taxonomy" id="257275"/>
    <lineage>
        <taxon>Bacteria</taxon>
        <taxon>Bacillati</taxon>
        <taxon>Actinomycetota</taxon>
        <taxon>Actinomycetes</taxon>
        <taxon>Mycobacteriales</taxon>
        <taxon>Nocardiaceae</taxon>
        <taxon>Nocardia</taxon>
    </lineage>
</organism>
<accession>A0ABW6PPK4</accession>
<dbReference type="EMBL" id="JBIAMX010000008">
    <property type="protein sequence ID" value="MFF0544331.1"/>
    <property type="molecule type" value="Genomic_DNA"/>
</dbReference>
<reference evidence="1 2" key="1">
    <citation type="submission" date="2024-10" db="EMBL/GenBank/DDBJ databases">
        <title>The Natural Products Discovery Center: Release of the First 8490 Sequenced Strains for Exploring Actinobacteria Biosynthetic Diversity.</title>
        <authorList>
            <person name="Kalkreuter E."/>
            <person name="Kautsar S.A."/>
            <person name="Yang D."/>
            <person name="Bader C.D."/>
            <person name="Teijaro C.N."/>
            <person name="Fluegel L."/>
            <person name="Davis C.M."/>
            <person name="Simpson J.R."/>
            <person name="Lauterbach L."/>
            <person name="Steele A.D."/>
            <person name="Gui C."/>
            <person name="Meng S."/>
            <person name="Li G."/>
            <person name="Viehrig K."/>
            <person name="Ye F."/>
            <person name="Su P."/>
            <person name="Kiefer A.F."/>
            <person name="Nichols A."/>
            <person name="Cepeda A.J."/>
            <person name="Yan W."/>
            <person name="Fan B."/>
            <person name="Jiang Y."/>
            <person name="Adhikari A."/>
            <person name="Zheng C.-J."/>
            <person name="Schuster L."/>
            <person name="Cowan T.M."/>
            <person name="Smanski M.J."/>
            <person name="Chevrette M.G."/>
            <person name="De Carvalho L.P.S."/>
            <person name="Shen B."/>
        </authorList>
    </citation>
    <scope>NUCLEOTIDE SEQUENCE [LARGE SCALE GENOMIC DNA]</scope>
    <source>
        <strain evidence="1 2">NPDC004045</strain>
    </source>
</reference>
<name>A0ABW6PPK4_9NOCA</name>
<protein>
    <recommendedName>
        <fullName evidence="3">PE domain-containing protein</fullName>
    </recommendedName>
</protein>
<proteinExistence type="predicted"/>
<comment type="caution">
    <text evidence="1">The sequence shown here is derived from an EMBL/GenBank/DDBJ whole genome shotgun (WGS) entry which is preliminary data.</text>
</comment>
<dbReference type="Proteomes" id="UP001601444">
    <property type="component" value="Unassembled WGS sequence"/>
</dbReference>
<evidence type="ECO:0000313" key="2">
    <source>
        <dbReference type="Proteomes" id="UP001601444"/>
    </source>
</evidence>
<sequence length="98" mass="10842">MNIIPAKLRELADGLRWRAGIIDVKSPIAQAERAATRGAAFESKSYTRAEEVLGNLDRVVKYHVGRIQSTATAIDKAAQDFETQDLDFATDLQKLDLP</sequence>
<dbReference type="RefSeq" id="WP_043653732.1">
    <property type="nucleotide sequence ID" value="NZ_JBIAMX010000008.1"/>
</dbReference>
<evidence type="ECO:0000313" key="1">
    <source>
        <dbReference type="EMBL" id="MFF0544331.1"/>
    </source>
</evidence>
<keyword evidence="2" id="KW-1185">Reference proteome</keyword>
<evidence type="ECO:0008006" key="3">
    <source>
        <dbReference type="Google" id="ProtNLM"/>
    </source>
</evidence>